<keyword evidence="2" id="KW-0418">Kinase</keyword>
<evidence type="ECO:0000313" key="3">
    <source>
        <dbReference type="Proteomes" id="UP000759537"/>
    </source>
</evidence>
<reference evidence="2" key="1">
    <citation type="submission" date="2019-10" db="EMBL/GenBank/DDBJ databases">
        <authorList>
            <consortium name="DOE Joint Genome Institute"/>
            <person name="Kuo A."/>
            <person name="Miyauchi S."/>
            <person name="Kiss E."/>
            <person name="Drula E."/>
            <person name="Kohler A."/>
            <person name="Sanchez-Garcia M."/>
            <person name="Andreopoulos B."/>
            <person name="Barry K.W."/>
            <person name="Bonito G."/>
            <person name="Buee M."/>
            <person name="Carver A."/>
            <person name="Chen C."/>
            <person name="Cichocki N."/>
            <person name="Clum A."/>
            <person name="Culley D."/>
            <person name="Crous P.W."/>
            <person name="Fauchery L."/>
            <person name="Girlanda M."/>
            <person name="Hayes R."/>
            <person name="Keri Z."/>
            <person name="LaButti K."/>
            <person name="Lipzen A."/>
            <person name="Lombard V."/>
            <person name="Magnuson J."/>
            <person name="Maillard F."/>
            <person name="Morin E."/>
            <person name="Murat C."/>
            <person name="Nolan M."/>
            <person name="Ohm R."/>
            <person name="Pangilinan J."/>
            <person name="Pereira M."/>
            <person name="Perotto S."/>
            <person name="Peter M."/>
            <person name="Riley R."/>
            <person name="Sitrit Y."/>
            <person name="Stielow B."/>
            <person name="Szollosi G."/>
            <person name="Zifcakova L."/>
            <person name="Stursova M."/>
            <person name="Spatafora J.W."/>
            <person name="Tedersoo L."/>
            <person name="Vaario L.-M."/>
            <person name="Yamada A."/>
            <person name="Yan M."/>
            <person name="Wang P."/>
            <person name="Xu J."/>
            <person name="Bruns T."/>
            <person name="Baldrian P."/>
            <person name="Vilgalys R."/>
            <person name="Henrissat B."/>
            <person name="Grigoriev I.V."/>
            <person name="Hibbett D."/>
            <person name="Nagy L.G."/>
            <person name="Martin F.M."/>
        </authorList>
    </citation>
    <scope>NUCLEOTIDE SEQUENCE</scope>
    <source>
        <strain evidence="2">Prilba</strain>
    </source>
</reference>
<dbReference type="InterPro" id="IPR000719">
    <property type="entry name" value="Prot_kinase_dom"/>
</dbReference>
<reference evidence="2" key="2">
    <citation type="journal article" date="2020" name="Nat. Commun.">
        <title>Large-scale genome sequencing of mycorrhizal fungi provides insights into the early evolution of symbiotic traits.</title>
        <authorList>
            <person name="Miyauchi S."/>
            <person name="Kiss E."/>
            <person name="Kuo A."/>
            <person name="Drula E."/>
            <person name="Kohler A."/>
            <person name="Sanchez-Garcia M."/>
            <person name="Morin E."/>
            <person name="Andreopoulos B."/>
            <person name="Barry K.W."/>
            <person name="Bonito G."/>
            <person name="Buee M."/>
            <person name="Carver A."/>
            <person name="Chen C."/>
            <person name="Cichocki N."/>
            <person name="Clum A."/>
            <person name="Culley D."/>
            <person name="Crous P.W."/>
            <person name="Fauchery L."/>
            <person name="Girlanda M."/>
            <person name="Hayes R.D."/>
            <person name="Keri Z."/>
            <person name="LaButti K."/>
            <person name="Lipzen A."/>
            <person name="Lombard V."/>
            <person name="Magnuson J."/>
            <person name="Maillard F."/>
            <person name="Murat C."/>
            <person name="Nolan M."/>
            <person name="Ohm R.A."/>
            <person name="Pangilinan J."/>
            <person name="Pereira M.F."/>
            <person name="Perotto S."/>
            <person name="Peter M."/>
            <person name="Pfister S."/>
            <person name="Riley R."/>
            <person name="Sitrit Y."/>
            <person name="Stielow J.B."/>
            <person name="Szollosi G."/>
            <person name="Zifcakova L."/>
            <person name="Stursova M."/>
            <person name="Spatafora J.W."/>
            <person name="Tedersoo L."/>
            <person name="Vaario L.M."/>
            <person name="Yamada A."/>
            <person name="Yan M."/>
            <person name="Wang P."/>
            <person name="Xu J."/>
            <person name="Bruns T."/>
            <person name="Baldrian P."/>
            <person name="Vilgalys R."/>
            <person name="Dunand C."/>
            <person name="Henrissat B."/>
            <person name="Grigoriev I.V."/>
            <person name="Hibbett D."/>
            <person name="Nagy L.G."/>
            <person name="Martin F.M."/>
        </authorList>
    </citation>
    <scope>NUCLEOTIDE SEQUENCE</scope>
    <source>
        <strain evidence="2">Prilba</strain>
    </source>
</reference>
<evidence type="ECO:0000259" key="1">
    <source>
        <dbReference type="PROSITE" id="PS50011"/>
    </source>
</evidence>
<dbReference type="OrthoDB" id="3225699at2759"/>
<proteinExistence type="predicted"/>
<dbReference type="EMBL" id="WHVB01000005">
    <property type="protein sequence ID" value="KAF8482825.1"/>
    <property type="molecule type" value="Genomic_DNA"/>
</dbReference>
<dbReference type="PANTHER" id="PTHR11909">
    <property type="entry name" value="CASEIN KINASE-RELATED"/>
    <property type="match status" value="1"/>
</dbReference>
<dbReference type="AlphaFoldDB" id="A0A9P5MZU1"/>
<dbReference type="InterPro" id="IPR011009">
    <property type="entry name" value="Kinase-like_dom_sf"/>
</dbReference>
<sequence>LMDQISRVEYIHSHNFIHRGIKPDNFLMGISKHDNQVNVFDFGLAKYRDPKTHLHIPYPENKNLTGTARYTTWGLSHLPVSSRLLTYFLCGALLWQGLKAPTKKEKYDRIMKMTTPTDILYCGFLNDIVVFLNYTCALRLDKAWTTPICSAVILLCVRVTTYQCNYMFDWSVQCGVQDGERVPILTH</sequence>
<evidence type="ECO:0000313" key="2">
    <source>
        <dbReference type="EMBL" id="KAF8482825.1"/>
    </source>
</evidence>
<keyword evidence="2" id="KW-0808">Transferase</keyword>
<organism evidence="2 3">
    <name type="scientific">Russula ochroleuca</name>
    <dbReference type="NCBI Taxonomy" id="152965"/>
    <lineage>
        <taxon>Eukaryota</taxon>
        <taxon>Fungi</taxon>
        <taxon>Dikarya</taxon>
        <taxon>Basidiomycota</taxon>
        <taxon>Agaricomycotina</taxon>
        <taxon>Agaricomycetes</taxon>
        <taxon>Russulales</taxon>
        <taxon>Russulaceae</taxon>
        <taxon>Russula</taxon>
    </lineage>
</organism>
<name>A0A9P5MZU1_9AGAM</name>
<dbReference type="GO" id="GO:0004672">
    <property type="term" value="F:protein kinase activity"/>
    <property type="evidence" value="ECO:0007669"/>
    <property type="project" value="InterPro"/>
</dbReference>
<feature type="domain" description="Protein kinase" evidence="1">
    <location>
        <begin position="1"/>
        <end position="187"/>
    </location>
</feature>
<protein>
    <submittedName>
        <fullName evidence="2">Casein kinase 1, alpha 1, isoform CRA_f</fullName>
    </submittedName>
</protein>
<dbReference type="Pfam" id="PF00069">
    <property type="entry name" value="Pkinase"/>
    <property type="match status" value="1"/>
</dbReference>
<dbReference type="SUPFAM" id="SSF56112">
    <property type="entry name" value="Protein kinase-like (PK-like)"/>
    <property type="match status" value="1"/>
</dbReference>
<dbReference type="InterPro" id="IPR050235">
    <property type="entry name" value="CK1_Ser-Thr_kinase"/>
</dbReference>
<gene>
    <name evidence="2" type="ORF">DFH94DRAFT_627376</name>
</gene>
<keyword evidence="3" id="KW-1185">Reference proteome</keyword>
<dbReference type="Gene3D" id="1.10.510.10">
    <property type="entry name" value="Transferase(Phosphotransferase) domain 1"/>
    <property type="match status" value="1"/>
</dbReference>
<dbReference type="GO" id="GO:0005524">
    <property type="term" value="F:ATP binding"/>
    <property type="evidence" value="ECO:0007669"/>
    <property type="project" value="InterPro"/>
</dbReference>
<dbReference type="PROSITE" id="PS50011">
    <property type="entry name" value="PROTEIN_KINASE_DOM"/>
    <property type="match status" value="1"/>
</dbReference>
<feature type="non-terminal residue" evidence="2">
    <location>
        <position position="187"/>
    </location>
</feature>
<dbReference type="Proteomes" id="UP000759537">
    <property type="component" value="Unassembled WGS sequence"/>
</dbReference>
<accession>A0A9P5MZU1</accession>
<comment type="caution">
    <text evidence="2">The sequence shown here is derived from an EMBL/GenBank/DDBJ whole genome shotgun (WGS) entry which is preliminary data.</text>
</comment>